<dbReference type="EMBL" id="CM031821">
    <property type="protein sequence ID" value="KAG6632164.1"/>
    <property type="molecule type" value="Genomic_DNA"/>
</dbReference>
<evidence type="ECO:0000313" key="2">
    <source>
        <dbReference type="Proteomes" id="UP000811609"/>
    </source>
</evidence>
<dbReference type="AlphaFoldDB" id="A0A8T1NSJ7"/>
<accession>A0A8T1NSJ7</accession>
<evidence type="ECO:0000313" key="1">
    <source>
        <dbReference type="EMBL" id="KAG6632164.1"/>
    </source>
</evidence>
<reference evidence="1" key="1">
    <citation type="submission" date="2020-12" db="EMBL/GenBank/DDBJ databases">
        <title>WGS assembly of Carya illinoinensis cv. Pawnee.</title>
        <authorList>
            <person name="Platts A."/>
            <person name="Shu S."/>
            <person name="Wright S."/>
            <person name="Barry K."/>
            <person name="Edger P."/>
            <person name="Pires J.C."/>
            <person name="Schmutz J."/>
        </authorList>
    </citation>
    <scope>NUCLEOTIDE SEQUENCE</scope>
    <source>
        <tissue evidence="1">Leaf</tissue>
    </source>
</reference>
<sequence length="72" mass="8324">MPISSLINPVNIKTWITEHLGIIRFSKLCSRRFGELEIIEGFIFNLFTKKPIIFLIFFSETVIHKGCRLNAA</sequence>
<proteinExistence type="predicted"/>
<dbReference type="Proteomes" id="UP000811609">
    <property type="component" value="Chromosome 13"/>
</dbReference>
<protein>
    <submittedName>
        <fullName evidence="1">Uncharacterized protein</fullName>
    </submittedName>
</protein>
<gene>
    <name evidence="1" type="ORF">CIPAW_13G139700</name>
</gene>
<keyword evidence="2" id="KW-1185">Reference proteome</keyword>
<organism evidence="1 2">
    <name type="scientific">Carya illinoinensis</name>
    <name type="common">Pecan</name>
    <dbReference type="NCBI Taxonomy" id="32201"/>
    <lineage>
        <taxon>Eukaryota</taxon>
        <taxon>Viridiplantae</taxon>
        <taxon>Streptophyta</taxon>
        <taxon>Embryophyta</taxon>
        <taxon>Tracheophyta</taxon>
        <taxon>Spermatophyta</taxon>
        <taxon>Magnoliopsida</taxon>
        <taxon>eudicotyledons</taxon>
        <taxon>Gunneridae</taxon>
        <taxon>Pentapetalae</taxon>
        <taxon>rosids</taxon>
        <taxon>fabids</taxon>
        <taxon>Fagales</taxon>
        <taxon>Juglandaceae</taxon>
        <taxon>Carya</taxon>
    </lineage>
</organism>
<name>A0A8T1NSJ7_CARIL</name>
<comment type="caution">
    <text evidence="1">The sequence shown here is derived from an EMBL/GenBank/DDBJ whole genome shotgun (WGS) entry which is preliminary data.</text>
</comment>